<feature type="transmembrane region" description="Helical" evidence="8">
    <location>
        <begin position="107"/>
        <end position="125"/>
    </location>
</feature>
<protein>
    <recommendedName>
        <fullName evidence="11">Glycosyltransferase RgtA/B/C/D-like domain-containing protein</fullName>
    </recommendedName>
</protein>
<dbReference type="PANTHER" id="PTHR33908">
    <property type="entry name" value="MANNOSYLTRANSFERASE YKCB-RELATED"/>
    <property type="match status" value="1"/>
</dbReference>
<name>A0A2H0V767_9BACT</name>
<keyword evidence="4" id="KW-0808">Transferase</keyword>
<dbReference type="PANTHER" id="PTHR33908:SF11">
    <property type="entry name" value="MEMBRANE PROTEIN"/>
    <property type="match status" value="1"/>
</dbReference>
<evidence type="ECO:0000256" key="6">
    <source>
        <dbReference type="ARBA" id="ARBA00022989"/>
    </source>
</evidence>
<feature type="transmembrane region" description="Helical" evidence="8">
    <location>
        <begin position="234"/>
        <end position="251"/>
    </location>
</feature>
<evidence type="ECO:0000256" key="4">
    <source>
        <dbReference type="ARBA" id="ARBA00022679"/>
    </source>
</evidence>
<evidence type="ECO:0008006" key="11">
    <source>
        <dbReference type="Google" id="ProtNLM"/>
    </source>
</evidence>
<dbReference type="GO" id="GO:0009103">
    <property type="term" value="P:lipopolysaccharide biosynthetic process"/>
    <property type="evidence" value="ECO:0007669"/>
    <property type="project" value="UniProtKB-ARBA"/>
</dbReference>
<evidence type="ECO:0000256" key="8">
    <source>
        <dbReference type="SAM" id="Phobius"/>
    </source>
</evidence>
<accession>A0A2H0V767</accession>
<comment type="caution">
    <text evidence="9">The sequence shown here is derived from an EMBL/GenBank/DDBJ whole genome shotgun (WGS) entry which is preliminary data.</text>
</comment>
<dbReference type="InterPro" id="IPR050297">
    <property type="entry name" value="LipidA_mod_glycosyltrf_83"/>
</dbReference>
<comment type="subcellular location">
    <subcellularLocation>
        <location evidence="1">Cell membrane</location>
        <topology evidence="1">Multi-pass membrane protein</topology>
    </subcellularLocation>
</comment>
<organism evidence="9 10">
    <name type="scientific">Candidatus Falkowbacteria bacterium CG10_big_fil_rev_8_21_14_0_10_37_6</name>
    <dbReference type="NCBI Taxonomy" id="1974563"/>
    <lineage>
        <taxon>Bacteria</taxon>
        <taxon>Candidatus Falkowiibacteriota</taxon>
    </lineage>
</organism>
<keyword evidence="2" id="KW-1003">Cell membrane</keyword>
<dbReference type="Proteomes" id="UP000228614">
    <property type="component" value="Unassembled WGS sequence"/>
</dbReference>
<evidence type="ECO:0000256" key="7">
    <source>
        <dbReference type="ARBA" id="ARBA00023136"/>
    </source>
</evidence>
<feature type="transmembrane region" description="Helical" evidence="8">
    <location>
        <begin position="160"/>
        <end position="177"/>
    </location>
</feature>
<evidence type="ECO:0000256" key="2">
    <source>
        <dbReference type="ARBA" id="ARBA00022475"/>
    </source>
</evidence>
<keyword evidence="5 8" id="KW-0812">Transmembrane</keyword>
<keyword evidence="3" id="KW-0328">Glycosyltransferase</keyword>
<feature type="transmembrane region" description="Helical" evidence="8">
    <location>
        <begin position="84"/>
        <end position="101"/>
    </location>
</feature>
<evidence type="ECO:0000256" key="1">
    <source>
        <dbReference type="ARBA" id="ARBA00004651"/>
    </source>
</evidence>
<evidence type="ECO:0000256" key="5">
    <source>
        <dbReference type="ARBA" id="ARBA00022692"/>
    </source>
</evidence>
<keyword evidence="6 8" id="KW-1133">Transmembrane helix</keyword>
<keyword evidence="7 8" id="KW-0472">Membrane</keyword>
<feature type="transmembrane region" description="Helical" evidence="8">
    <location>
        <begin position="137"/>
        <end position="154"/>
    </location>
</feature>
<dbReference type="GO" id="GO:0005886">
    <property type="term" value="C:plasma membrane"/>
    <property type="evidence" value="ECO:0007669"/>
    <property type="project" value="UniProtKB-SubCell"/>
</dbReference>
<proteinExistence type="predicted"/>
<dbReference type="AlphaFoldDB" id="A0A2H0V767"/>
<evidence type="ECO:0000256" key="3">
    <source>
        <dbReference type="ARBA" id="ARBA00022676"/>
    </source>
</evidence>
<dbReference type="GO" id="GO:0016763">
    <property type="term" value="F:pentosyltransferase activity"/>
    <property type="evidence" value="ECO:0007669"/>
    <property type="project" value="TreeGrafter"/>
</dbReference>
<gene>
    <name evidence="9" type="ORF">COT95_01510</name>
</gene>
<evidence type="ECO:0000313" key="9">
    <source>
        <dbReference type="EMBL" id="PIR94925.1"/>
    </source>
</evidence>
<sequence length="561" mass="64709">MTYNLKKNYHTFVLILFSIIFLFGYSWFSYQTTKDVVYFASPDATANYFWAKRFANGESLYYFEPLNLTVDDAVVPRSARSDEGLVKPVSFLGIVLIYGFLGKIFGVWIIPLLTSFFACLGVLFFYGIIKKVFDEKIAFWSALMMFVLAPYLYYASRGMLHNVLFIDLALAGAWLFVCSRDALWQVSTRNVAMLLSGIMFGLAVTTRTSELVWLVPVGIIIFIFYAKKITATKIILFFCGLFLAVLPMFYYNEILYGDFLNFGYTQAKEEYLNINNNAVEENNSLAAVTGNMSAITKKIILPFGFNLKNAAGNFISYYVKIFWYLFWPAFFGGLWILYDWQNTAKNKKIYFVVFVVVSLILGIFYGSWHIQDSIAKNNITIGNSYVRYWLPMYLMSLPLAVLFFQQATSLLPRWQKVLFKPLIAIIFIVGFFLLNFNTAVFGKNEGLYYTARGINANKILTPRVLTRLEDNAVVITKYLDKFIWPRRKVMAIDIFSEQAHVAASRLVELGSPVYYYGFILEPKHLDLLNNDRLKKFNLQIVETEVYNEQKLGLYKLVDLRL</sequence>
<reference evidence="10" key="1">
    <citation type="submission" date="2017-09" db="EMBL/GenBank/DDBJ databases">
        <title>Depth-based differentiation of microbial function through sediment-hosted aquifers and enrichment of novel symbionts in the deep terrestrial subsurface.</title>
        <authorList>
            <person name="Probst A.J."/>
            <person name="Ladd B."/>
            <person name="Jarett J.K."/>
            <person name="Geller-Mcgrath D.E."/>
            <person name="Sieber C.M.K."/>
            <person name="Emerson J.B."/>
            <person name="Anantharaman K."/>
            <person name="Thomas B.C."/>
            <person name="Malmstrom R."/>
            <person name="Stieglmeier M."/>
            <person name="Klingl A."/>
            <person name="Woyke T."/>
            <person name="Ryan C.M."/>
            <person name="Banfield J.F."/>
        </authorList>
    </citation>
    <scope>NUCLEOTIDE SEQUENCE [LARGE SCALE GENOMIC DNA]</scope>
</reference>
<evidence type="ECO:0000313" key="10">
    <source>
        <dbReference type="Proteomes" id="UP000228614"/>
    </source>
</evidence>
<feature type="transmembrane region" description="Helical" evidence="8">
    <location>
        <begin position="349"/>
        <end position="368"/>
    </location>
</feature>
<feature type="transmembrane region" description="Helical" evidence="8">
    <location>
        <begin position="388"/>
        <end position="405"/>
    </location>
</feature>
<dbReference type="EMBL" id="PFAN01000078">
    <property type="protein sequence ID" value="PIR94925.1"/>
    <property type="molecule type" value="Genomic_DNA"/>
</dbReference>
<feature type="transmembrane region" description="Helical" evidence="8">
    <location>
        <begin position="12"/>
        <end position="30"/>
    </location>
</feature>
<feature type="transmembrane region" description="Helical" evidence="8">
    <location>
        <begin position="417"/>
        <end position="436"/>
    </location>
</feature>
<feature type="transmembrane region" description="Helical" evidence="8">
    <location>
        <begin position="211"/>
        <end position="227"/>
    </location>
</feature>
<feature type="transmembrane region" description="Helical" evidence="8">
    <location>
        <begin position="315"/>
        <end position="337"/>
    </location>
</feature>